<name>A0A6C0EAI6_9ZZZZ</name>
<evidence type="ECO:0000313" key="2">
    <source>
        <dbReference type="EMBL" id="QHT25590.1"/>
    </source>
</evidence>
<evidence type="ECO:0000259" key="1">
    <source>
        <dbReference type="Pfam" id="PF13475"/>
    </source>
</evidence>
<feature type="domain" description="DUF4116" evidence="1">
    <location>
        <begin position="103"/>
        <end position="150"/>
    </location>
</feature>
<dbReference type="Pfam" id="PF13475">
    <property type="entry name" value="DUF4116"/>
    <property type="match status" value="1"/>
</dbReference>
<dbReference type="InterPro" id="IPR025197">
    <property type="entry name" value="DUF4116"/>
</dbReference>
<reference evidence="2" key="1">
    <citation type="journal article" date="2020" name="Nature">
        <title>Giant virus diversity and host interactions through global metagenomics.</title>
        <authorList>
            <person name="Schulz F."/>
            <person name="Roux S."/>
            <person name="Paez-Espino D."/>
            <person name="Jungbluth S."/>
            <person name="Walsh D.A."/>
            <person name="Denef V.J."/>
            <person name="McMahon K.D."/>
            <person name="Konstantinidis K.T."/>
            <person name="Eloe-Fadrosh E.A."/>
            <person name="Kyrpides N.C."/>
            <person name="Woyke T."/>
        </authorList>
    </citation>
    <scope>NUCLEOTIDE SEQUENCE</scope>
    <source>
        <strain evidence="2">GVMAG-M-3300023179-27</strain>
    </source>
</reference>
<proteinExistence type="predicted"/>
<organism evidence="2">
    <name type="scientific">viral metagenome</name>
    <dbReference type="NCBI Taxonomy" id="1070528"/>
    <lineage>
        <taxon>unclassified sequences</taxon>
        <taxon>metagenomes</taxon>
        <taxon>organismal metagenomes</taxon>
    </lineage>
</organism>
<accession>A0A6C0EAI6</accession>
<sequence>MGNKSTKNIKYIFSTDISGKEFINISRETDHYCIKDTGHSGYLISPIEGIYLIDDDVDTISSVIVRKNAKIKKGNIDDLQIYYVNEVEYNQFYKIKDLYCWNDIDFVLKMITNNGMMIRFVKSKMLTFELCKAAVEQNGMALQYVPKEFKKRLYKNALENTGESIIFVESNDLNIDLMKLAIEKNIEPLRLITNPPFEFLKYAVVRYENTFDLLPEKYHRDELCEYALIHNPQCKKYIKNPKYAITKEEIADSLC</sequence>
<dbReference type="AlphaFoldDB" id="A0A6C0EAI6"/>
<protein>
    <recommendedName>
        <fullName evidence="1">DUF4116 domain-containing protein</fullName>
    </recommendedName>
</protein>
<dbReference type="EMBL" id="MN739773">
    <property type="protein sequence ID" value="QHT25590.1"/>
    <property type="molecule type" value="Genomic_DNA"/>
</dbReference>